<dbReference type="InterPro" id="IPR001214">
    <property type="entry name" value="SET_dom"/>
</dbReference>
<dbReference type="InterPro" id="IPR046341">
    <property type="entry name" value="SET_dom_sf"/>
</dbReference>
<proteinExistence type="predicted"/>
<keyword evidence="1" id="KW-0489">Methyltransferase</keyword>
<keyword evidence="3" id="KW-0949">S-adenosyl-L-methionine</keyword>
<comment type="caution">
    <text evidence="5">The sequence shown here is derived from an EMBL/GenBank/DDBJ whole genome shotgun (WGS) entry which is preliminary data.</text>
</comment>
<dbReference type="Pfam" id="PF00856">
    <property type="entry name" value="SET"/>
    <property type="match status" value="1"/>
</dbReference>
<keyword evidence="6" id="KW-1185">Reference proteome</keyword>
<dbReference type="Gene3D" id="1.10.220.160">
    <property type="match status" value="1"/>
</dbReference>
<keyword evidence="2" id="KW-0808">Transferase</keyword>
<dbReference type="InterPro" id="IPR052097">
    <property type="entry name" value="SET-MYND_domain_protein"/>
</dbReference>
<gene>
    <name evidence="5" type="ORF">KQX54_006289</name>
</gene>
<dbReference type="PROSITE" id="PS50280">
    <property type="entry name" value="SET"/>
    <property type="match status" value="1"/>
</dbReference>
<dbReference type="GO" id="GO:0005737">
    <property type="term" value="C:cytoplasm"/>
    <property type="evidence" value="ECO:0007669"/>
    <property type="project" value="TreeGrafter"/>
</dbReference>
<dbReference type="GO" id="GO:0008170">
    <property type="term" value="F:N-methyltransferase activity"/>
    <property type="evidence" value="ECO:0007669"/>
    <property type="project" value="UniProtKB-ARBA"/>
</dbReference>
<dbReference type="PANTHER" id="PTHR46165:SF2">
    <property type="entry name" value="SET AND MYND DOMAIN-CONTAINING PROTEIN 4"/>
    <property type="match status" value="1"/>
</dbReference>
<evidence type="ECO:0000256" key="3">
    <source>
        <dbReference type="ARBA" id="ARBA00022691"/>
    </source>
</evidence>
<dbReference type="GO" id="GO:0005634">
    <property type="term" value="C:nucleus"/>
    <property type="evidence" value="ECO:0007669"/>
    <property type="project" value="TreeGrafter"/>
</dbReference>
<dbReference type="Proteomes" id="UP000826195">
    <property type="component" value="Unassembled WGS sequence"/>
</dbReference>
<evidence type="ECO:0000259" key="4">
    <source>
        <dbReference type="PROSITE" id="PS50280"/>
    </source>
</evidence>
<name>A0AAV7IV31_COTGL</name>
<dbReference type="PANTHER" id="PTHR46165">
    <property type="entry name" value="SET AND MYND DOMAIN-CONTAINING PROTEIN 4"/>
    <property type="match status" value="1"/>
</dbReference>
<dbReference type="GO" id="GO:0008276">
    <property type="term" value="F:protein methyltransferase activity"/>
    <property type="evidence" value="ECO:0007669"/>
    <property type="project" value="UniProtKB-ARBA"/>
</dbReference>
<dbReference type="AlphaFoldDB" id="A0AAV7IV31"/>
<dbReference type="EMBL" id="JAHXZJ010000374">
    <property type="protein sequence ID" value="KAH0560607.1"/>
    <property type="molecule type" value="Genomic_DNA"/>
</dbReference>
<evidence type="ECO:0000313" key="6">
    <source>
        <dbReference type="Proteomes" id="UP000826195"/>
    </source>
</evidence>
<protein>
    <recommendedName>
        <fullName evidence="4">SET domain-containing protein</fullName>
    </recommendedName>
</protein>
<dbReference type="Gene3D" id="2.170.270.10">
    <property type="entry name" value="SET domain"/>
    <property type="match status" value="1"/>
</dbReference>
<dbReference type="GO" id="GO:0032259">
    <property type="term" value="P:methylation"/>
    <property type="evidence" value="ECO:0007669"/>
    <property type="project" value="UniProtKB-KW"/>
</dbReference>
<reference evidence="5 6" key="1">
    <citation type="journal article" date="2021" name="J. Hered.">
        <title>A chromosome-level genome assembly of the parasitoid wasp, Cotesia glomerata (Hymenoptera: Braconidae).</title>
        <authorList>
            <person name="Pinto B.J."/>
            <person name="Weis J.J."/>
            <person name="Gamble T."/>
            <person name="Ode P.J."/>
            <person name="Paul R."/>
            <person name="Zaspel J.M."/>
        </authorList>
    </citation>
    <scope>NUCLEOTIDE SEQUENCE [LARGE SCALE GENOMIC DNA]</scope>
    <source>
        <strain evidence="5">CgM1</strain>
    </source>
</reference>
<dbReference type="SUPFAM" id="SSF82199">
    <property type="entry name" value="SET domain"/>
    <property type="match status" value="1"/>
</dbReference>
<dbReference type="GO" id="GO:0008757">
    <property type="term" value="F:S-adenosylmethionine-dependent methyltransferase activity"/>
    <property type="evidence" value="ECO:0007669"/>
    <property type="project" value="UniProtKB-ARBA"/>
</dbReference>
<evidence type="ECO:0000313" key="5">
    <source>
        <dbReference type="EMBL" id="KAH0560607.1"/>
    </source>
</evidence>
<evidence type="ECO:0000256" key="2">
    <source>
        <dbReference type="ARBA" id="ARBA00022679"/>
    </source>
</evidence>
<organism evidence="5 6">
    <name type="scientific">Cotesia glomerata</name>
    <name type="common">Lepidopteran parasitic wasp</name>
    <name type="synonym">Apanteles glomeratus</name>
    <dbReference type="NCBI Taxonomy" id="32391"/>
    <lineage>
        <taxon>Eukaryota</taxon>
        <taxon>Metazoa</taxon>
        <taxon>Ecdysozoa</taxon>
        <taxon>Arthropoda</taxon>
        <taxon>Hexapoda</taxon>
        <taxon>Insecta</taxon>
        <taxon>Pterygota</taxon>
        <taxon>Neoptera</taxon>
        <taxon>Endopterygota</taxon>
        <taxon>Hymenoptera</taxon>
        <taxon>Apocrita</taxon>
        <taxon>Ichneumonoidea</taxon>
        <taxon>Braconidae</taxon>
        <taxon>Microgastrinae</taxon>
        <taxon>Cotesia</taxon>
    </lineage>
</organism>
<dbReference type="Gene3D" id="1.25.40.10">
    <property type="entry name" value="Tetratricopeptide repeat domain"/>
    <property type="match status" value="1"/>
</dbReference>
<dbReference type="Gene3D" id="6.10.140.2220">
    <property type="match status" value="1"/>
</dbReference>
<sequence length="575" mass="66279">MPHLNTLESMASDEYKIIYAVEIMRLNQDLLTITEESKSATKALEIINETSKKISSLNYKDVLSLYTKGLAYAPEKSEVMAKAYANRSAILCNERFYESSLDDVNDALEIGYPENLKAKLYVRQTKCLIARFPNSLRGVDNCLQKAQLWSEKMNPANKKTTQAVIAKLKNNKTVPESREIWFASEYLPNGLQGNPKIMRASSAVALKYSTNFGRHLVATRDIKAGEALVLHQSYASSLYPEHFYNHCWYCTTECLNPIPCLSCVDIVYCCHKCRESAWKEYTTTSSVRSLELWSELKYPLNKIYTNGRFDDSKYASFYSLMRIPMNGLTHVLLCESVLKSIGLTYFLAALTDLFGEKTTSYEDVFENEDALFIARLLYHHQMIIRTNAVKIERDNEKGEFRRHSGVIAPLFQLVNYSCDRNVYHFFADDKNAMIAIQPIKKGEQIFIGVGPQWSDIDTQRRRAILHLDYDFHCNCYACRHDWCPSFHFPACLDQNLSKKGRETVLKVKSMVERCIRPSLWNKMTIEEKSKANLPKRISHIIKALNILGKYCNYPNKELLDYKNELVQHYRAAECF</sequence>
<dbReference type="InterPro" id="IPR011990">
    <property type="entry name" value="TPR-like_helical_dom_sf"/>
</dbReference>
<dbReference type="SUPFAM" id="SSF48452">
    <property type="entry name" value="TPR-like"/>
    <property type="match status" value="1"/>
</dbReference>
<accession>A0AAV7IV31</accession>
<feature type="domain" description="SET" evidence="4">
    <location>
        <begin position="202"/>
        <end position="450"/>
    </location>
</feature>
<dbReference type="GO" id="GO:0042826">
    <property type="term" value="F:histone deacetylase binding"/>
    <property type="evidence" value="ECO:0007669"/>
    <property type="project" value="TreeGrafter"/>
</dbReference>
<evidence type="ECO:0000256" key="1">
    <source>
        <dbReference type="ARBA" id="ARBA00022603"/>
    </source>
</evidence>